<dbReference type="Pfam" id="PF01565">
    <property type="entry name" value="FAD_binding_4"/>
    <property type="match status" value="1"/>
</dbReference>
<reference evidence="6 7" key="1">
    <citation type="submission" date="2021-02" db="EMBL/GenBank/DDBJ databases">
        <title>Genome assembly of Pseudopithomyces chartarum.</title>
        <authorList>
            <person name="Jauregui R."/>
            <person name="Singh J."/>
            <person name="Voisey C."/>
        </authorList>
    </citation>
    <scope>NUCLEOTIDE SEQUENCE [LARGE SCALE GENOMIC DNA]</scope>
    <source>
        <strain evidence="6 7">AGR01</strain>
    </source>
</reference>
<sequence>MPITFSEIVLKDPFVLSISSLVIASIFLYCFNFRNRDTSSLPSPVSHPEISESAKQLVKTLVSALPDEVVLPADAAEFARAKDVYWDQQEADRIPSCIVQPRSVESLSIAVKILKCAFDERPGLHFRNGVEPGSRSAGLFAVRSGGHSPVSGAASMDGGVVIDLSKFNNITLSEDEKSIDVGSGCRWGAISRLLDARGLAVVGGRNSHVGVGGLLLAGGISFFSPQYGFAANNVLAYELVLADGSIVVASQDSYPDLWRALKGGSNNFGIVTRFTLRTVPSEKIWGGWLYYPSFQTSKVLAGIHDVLRKPMDEHAAGPLVSFTYTQAIGIEVISMNLIYTKAVTSWPACFTVFKSLWRFWSTCRPHSVTDAGDEMETLAPPRLRQAYGTTTITNDPETIAKTHAIYKDGIEAVKKIKGGMWTMVFQPLHPTWLRKGQPNPMGLQDCPDEPLLLVSYTVSWHKAEDDGLMHKEVRKGIERIERFTKERGTGYPYKFHNYCGDWQDPFEGYGKLGKQYLQDMSRRYDPDGLFQKGCVGGFKLGLNGENEQVKE</sequence>
<comment type="caution">
    <text evidence="6">The sequence shown here is derived from an EMBL/GenBank/DDBJ whole genome shotgun (WGS) entry which is preliminary data.</text>
</comment>
<evidence type="ECO:0000313" key="6">
    <source>
        <dbReference type="EMBL" id="KAK3214894.1"/>
    </source>
</evidence>
<dbReference type="PANTHER" id="PTHR42973:SF4">
    <property type="entry name" value="FAD BINDING DOMAIN PROTEIN"/>
    <property type="match status" value="1"/>
</dbReference>
<keyword evidence="7" id="KW-1185">Reference proteome</keyword>
<dbReference type="InterPro" id="IPR036318">
    <property type="entry name" value="FAD-bd_PCMH-like_sf"/>
</dbReference>
<dbReference type="GO" id="GO:0016491">
    <property type="term" value="F:oxidoreductase activity"/>
    <property type="evidence" value="ECO:0007669"/>
    <property type="project" value="UniProtKB-KW"/>
</dbReference>
<dbReference type="PANTHER" id="PTHR42973">
    <property type="entry name" value="BINDING OXIDOREDUCTASE, PUTATIVE (AFU_ORTHOLOGUE AFUA_1G17690)-RELATED"/>
    <property type="match status" value="1"/>
</dbReference>
<proteinExistence type="inferred from homology"/>
<feature type="domain" description="FAD-binding PCMH-type" evidence="5">
    <location>
        <begin position="91"/>
        <end position="281"/>
    </location>
</feature>
<evidence type="ECO:0000256" key="4">
    <source>
        <dbReference type="ARBA" id="ARBA00023002"/>
    </source>
</evidence>
<evidence type="ECO:0000256" key="1">
    <source>
        <dbReference type="ARBA" id="ARBA00005466"/>
    </source>
</evidence>
<evidence type="ECO:0000256" key="2">
    <source>
        <dbReference type="ARBA" id="ARBA00022630"/>
    </source>
</evidence>
<evidence type="ECO:0000259" key="5">
    <source>
        <dbReference type="PROSITE" id="PS51387"/>
    </source>
</evidence>
<name>A0AAN6M217_9PLEO</name>
<dbReference type="GO" id="GO:0071949">
    <property type="term" value="F:FAD binding"/>
    <property type="evidence" value="ECO:0007669"/>
    <property type="project" value="InterPro"/>
</dbReference>
<dbReference type="InterPro" id="IPR006094">
    <property type="entry name" value="Oxid_FAD_bind_N"/>
</dbReference>
<gene>
    <name evidence="6" type="ORF">GRF29_19g1549202</name>
</gene>
<keyword evidence="3" id="KW-0274">FAD</keyword>
<dbReference type="Gene3D" id="3.30.465.10">
    <property type="match status" value="1"/>
</dbReference>
<protein>
    <recommendedName>
        <fullName evidence="5">FAD-binding PCMH-type domain-containing protein</fullName>
    </recommendedName>
</protein>
<dbReference type="EMBL" id="WVTA01000003">
    <property type="protein sequence ID" value="KAK3214894.1"/>
    <property type="molecule type" value="Genomic_DNA"/>
</dbReference>
<organism evidence="6 7">
    <name type="scientific">Pseudopithomyces chartarum</name>
    <dbReference type="NCBI Taxonomy" id="1892770"/>
    <lineage>
        <taxon>Eukaryota</taxon>
        <taxon>Fungi</taxon>
        <taxon>Dikarya</taxon>
        <taxon>Ascomycota</taxon>
        <taxon>Pezizomycotina</taxon>
        <taxon>Dothideomycetes</taxon>
        <taxon>Pleosporomycetidae</taxon>
        <taxon>Pleosporales</taxon>
        <taxon>Massarineae</taxon>
        <taxon>Didymosphaeriaceae</taxon>
        <taxon>Pseudopithomyces</taxon>
    </lineage>
</organism>
<dbReference type="InterPro" id="IPR016166">
    <property type="entry name" value="FAD-bd_PCMH"/>
</dbReference>
<evidence type="ECO:0000313" key="7">
    <source>
        <dbReference type="Proteomes" id="UP001280581"/>
    </source>
</evidence>
<evidence type="ECO:0000256" key="3">
    <source>
        <dbReference type="ARBA" id="ARBA00022827"/>
    </source>
</evidence>
<keyword evidence="2" id="KW-0285">Flavoprotein</keyword>
<dbReference type="InterPro" id="IPR050416">
    <property type="entry name" value="FAD-linked_Oxidoreductase"/>
</dbReference>
<comment type="similarity">
    <text evidence="1">Belongs to the oxygen-dependent FAD-linked oxidoreductase family.</text>
</comment>
<dbReference type="AlphaFoldDB" id="A0AAN6M217"/>
<dbReference type="SUPFAM" id="SSF56176">
    <property type="entry name" value="FAD-binding/transporter-associated domain-like"/>
    <property type="match status" value="1"/>
</dbReference>
<dbReference type="PROSITE" id="PS51387">
    <property type="entry name" value="FAD_PCMH"/>
    <property type="match status" value="1"/>
</dbReference>
<keyword evidence="4" id="KW-0560">Oxidoreductase</keyword>
<accession>A0AAN6M217</accession>
<dbReference type="InterPro" id="IPR016169">
    <property type="entry name" value="FAD-bd_PCMH_sub2"/>
</dbReference>
<dbReference type="Proteomes" id="UP001280581">
    <property type="component" value="Unassembled WGS sequence"/>
</dbReference>